<dbReference type="Gene3D" id="3.40.1190.10">
    <property type="entry name" value="Mur-like, catalytic domain"/>
    <property type="match status" value="1"/>
</dbReference>
<dbReference type="GO" id="GO:0016881">
    <property type="term" value="F:acid-amino acid ligase activity"/>
    <property type="evidence" value="ECO:0007669"/>
    <property type="project" value="InterPro"/>
</dbReference>
<organism evidence="6 7">
    <name type="scientific">Candidatus Nomurabacteria bacterium RIFCSPLOWO2_01_FULL_42_17</name>
    <dbReference type="NCBI Taxonomy" id="1801780"/>
    <lineage>
        <taxon>Bacteria</taxon>
        <taxon>Candidatus Nomuraibacteriota</taxon>
    </lineage>
</organism>
<name>A0A1F6XLX6_9BACT</name>
<evidence type="ECO:0000256" key="3">
    <source>
        <dbReference type="ARBA" id="ARBA00022840"/>
    </source>
</evidence>
<dbReference type="InterPro" id="IPR013221">
    <property type="entry name" value="Mur_ligase_cen"/>
</dbReference>
<dbReference type="GO" id="GO:0005524">
    <property type="term" value="F:ATP binding"/>
    <property type="evidence" value="ECO:0007669"/>
    <property type="project" value="UniProtKB-KW"/>
</dbReference>
<evidence type="ECO:0000259" key="4">
    <source>
        <dbReference type="Pfam" id="PF02875"/>
    </source>
</evidence>
<gene>
    <name evidence="6" type="ORF">A2917_00745</name>
</gene>
<keyword evidence="1" id="KW-0436">Ligase</keyword>
<dbReference type="Gene3D" id="3.90.190.20">
    <property type="entry name" value="Mur ligase, C-terminal domain"/>
    <property type="match status" value="1"/>
</dbReference>
<keyword evidence="3" id="KW-0067">ATP-binding</keyword>
<dbReference type="Proteomes" id="UP000178104">
    <property type="component" value="Unassembled WGS sequence"/>
</dbReference>
<evidence type="ECO:0000256" key="2">
    <source>
        <dbReference type="ARBA" id="ARBA00022741"/>
    </source>
</evidence>
<evidence type="ECO:0000313" key="6">
    <source>
        <dbReference type="EMBL" id="OGI95167.1"/>
    </source>
</evidence>
<evidence type="ECO:0000259" key="5">
    <source>
        <dbReference type="Pfam" id="PF08245"/>
    </source>
</evidence>
<dbReference type="SUPFAM" id="SSF53244">
    <property type="entry name" value="MurD-like peptide ligases, peptide-binding domain"/>
    <property type="match status" value="1"/>
</dbReference>
<accession>A0A1F6XLX6</accession>
<proteinExistence type="predicted"/>
<dbReference type="PANTHER" id="PTHR43024">
    <property type="entry name" value="UDP-N-ACETYLMURAMOYL-TRIPEPTIDE--D-ALANYL-D-ALANINE LIGASE"/>
    <property type="match status" value="1"/>
</dbReference>
<dbReference type="EMBL" id="MFVE01000006">
    <property type="protein sequence ID" value="OGI95167.1"/>
    <property type="molecule type" value="Genomic_DNA"/>
</dbReference>
<feature type="domain" description="Mur ligase C-terminal" evidence="4">
    <location>
        <begin position="282"/>
        <end position="407"/>
    </location>
</feature>
<dbReference type="AlphaFoldDB" id="A0A1F6XLX6"/>
<comment type="caution">
    <text evidence="6">The sequence shown here is derived from an EMBL/GenBank/DDBJ whole genome shotgun (WGS) entry which is preliminary data.</text>
</comment>
<feature type="domain" description="Mur ligase central" evidence="5">
    <location>
        <begin position="100"/>
        <end position="258"/>
    </location>
</feature>
<reference evidence="6 7" key="1">
    <citation type="journal article" date="2016" name="Nat. Commun.">
        <title>Thousands of microbial genomes shed light on interconnected biogeochemical processes in an aquifer system.</title>
        <authorList>
            <person name="Anantharaman K."/>
            <person name="Brown C.T."/>
            <person name="Hug L.A."/>
            <person name="Sharon I."/>
            <person name="Castelle C.J."/>
            <person name="Probst A.J."/>
            <person name="Thomas B.C."/>
            <person name="Singh A."/>
            <person name="Wilkins M.J."/>
            <person name="Karaoz U."/>
            <person name="Brodie E.L."/>
            <person name="Williams K.H."/>
            <person name="Hubbard S.S."/>
            <person name="Banfield J.F."/>
        </authorList>
    </citation>
    <scope>NUCLEOTIDE SEQUENCE [LARGE SCALE GENOMIC DNA]</scope>
</reference>
<evidence type="ECO:0008006" key="8">
    <source>
        <dbReference type="Google" id="ProtNLM"/>
    </source>
</evidence>
<dbReference type="PANTHER" id="PTHR43024:SF1">
    <property type="entry name" value="UDP-N-ACETYLMURAMOYL-TRIPEPTIDE--D-ALANYL-D-ALANINE LIGASE"/>
    <property type="match status" value="1"/>
</dbReference>
<dbReference type="SUPFAM" id="SSF53623">
    <property type="entry name" value="MurD-like peptide ligases, catalytic domain"/>
    <property type="match status" value="1"/>
</dbReference>
<protein>
    <recommendedName>
        <fullName evidence="8">UDP-N-acetylmuramoyl-tripeptide--D-alanyl-D-alanine ligase</fullName>
    </recommendedName>
</protein>
<keyword evidence="2" id="KW-0547">Nucleotide-binding</keyword>
<evidence type="ECO:0000256" key="1">
    <source>
        <dbReference type="ARBA" id="ARBA00022598"/>
    </source>
</evidence>
<dbReference type="InterPro" id="IPR051046">
    <property type="entry name" value="MurCDEF_CellWall_CoF430Synth"/>
</dbReference>
<dbReference type="Pfam" id="PF08245">
    <property type="entry name" value="Mur_ligase_M"/>
    <property type="match status" value="1"/>
</dbReference>
<dbReference type="InterPro" id="IPR036615">
    <property type="entry name" value="Mur_ligase_C_dom_sf"/>
</dbReference>
<evidence type="ECO:0000313" key="7">
    <source>
        <dbReference type="Proteomes" id="UP000178104"/>
    </source>
</evidence>
<sequence>MKITLKKIIAYILQLESRLVIWRYKPKIVAITGSVGKTSTKDAVYAVLSGVSYVRKSDKSYNSEIGLPLAILGVPNGWSNPFVWLKNILEGLWLIINPFSQKYPKWLVLEVGIGKEGDMRRTALWLKTDVVIVTAIGETPVHIEFFNSRKNLIEEKSKLIDTLKHDGVLILNADDSDVLEMKSRTKNITITYGFKEGADILGSQDVILYDDKGESADNGPGKPQGIIFRVDEAGNSLPVAIEGVFGRNHVYASLAALAFCSGLKLNMLDAINSLKRYDVPPGRMRLLDGINDSLIIDDTYNSSPAACQSALLTLREVKCSCRKIAILGDMLELGKHTEEAHRNIGKIGREHCDVLIVVGPRAQAILEGALEAGLSKENIFEFTDSSAAGEFVKTFVKKGDLVLIKGSQGMRMERVAEAILLDVENKDKLLVRQDDEWQKIK</sequence>
<dbReference type="STRING" id="1801780.A2917_00745"/>
<dbReference type="Pfam" id="PF02875">
    <property type="entry name" value="Mur_ligase_C"/>
    <property type="match status" value="1"/>
</dbReference>
<dbReference type="InterPro" id="IPR004101">
    <property type="entry name" value="Mur_ligase_C"/>
</dbReference>
<dbReference type="InterPro" id="IPR036565">
    <property type="entry name" value="Mur-like_cat_sf"/>
</dbReference>